<gene>
    <name evidence="1" type="ORF">HYQ43_04735</name>
</gene>
<proteinExistence type="predicted"/>
<dbReference type="Proteomes" id="UP000509322">
    <property type="component" value="Chromosome 1"/>
</dbReference>
<protein>
    <submittedName>
        <fullName evidence="1">Uncharacterized protein</fullName>
    </submittedName>
</protein>
<name>A0A7H9BR81_PARPN</name>
<organism evidence="1 2">
    <name type="scientific">Paracoccus pantotrophus</name>
    <name type="common">Thiosphaera pantotropha</name>
    <dbReference type="NCBI Taxonomy" id="82367"/>
    <lineage>
        <taxon>Bacteria</taxon>
        <taxon>Pseudomonadati</taxon>
        <taxon>Pseudomonadota</taxon>
        <taxon>Alphaproteobacteria</taxon>
        <taxon>Rhodobacterales</taxon>
        <taxon>Paracoccaceae</taxon>
        <taxon>Paracoccus</taxon>
    </lineage>
</organism>
<evidence type="ECO:0000313" key="1">
    <source>
        <dbReference type="EMBL" id="QLH13589.1"/>
    </source>
</evidence>
<dbReference type="AlphaFoldDB" id="A0A7H9BR81"/>
<sequence length="104" mass="11900">MSTCARCNEPLHDCRCPEPGSEADHYGRVWRHCEQGLTMTKASMARFMMFCLSHRIEIGGVYAFDPRFRGSQVIAAIRINPDQIEAFERETGGKLRRTPRLVLN</sequence>
<dbReference type="RefSeq" id="WP_179921165.1">
    <property type="nucleotide sequence ID" value="NZ_CP058689.1"/>
</dbReference>
<reference evidence="1 2" key="1">
    <citation type="submission" date="2020-07" db="EMBL/GenBank/DDBJ databases">
        <title>The complete genome of Paracoccus pantotrophus ACCC 10489.</title>
        <authorList>
            <person name="Si Y."/>
        </authorList>
    </citation>
    <scope>NUCLEOTIDE SEQUENCE [LARGE SCALE GENOMIC DNA]</scope>
    <source>
        <strain evidence="1 2">ACCC10489</strain>
    </source>
</reference>
<evidence type="ECO:0000313" key="2">
    <source>
        <dbReference type="Proteomes" id="UP000509322"/>
    </source>
</evidence>
<accession>A0A7H9BR81</accession>
<dbReference type="EMBL" id="CP058689">
    <property type="protein sequence ID" value="QLH13589.1"/>
    <property type="molecule type" value="Genomic_DNA"/>
</dbReference>